<comment type="caution">
    <text evidence="1">The sequence shown here is derived from an EMBL/GenBank/DDBJ whole genome shotgun (WGS) entry which is preliminary data.</text>
</comment>
<dbReference type="Proteomes" id="UP001152747">
    <property type="component" value="Unassembled WGS sequence"/>
</dbReference>
<dbReference type="AlphaFoldDB" id="A0A9P1N1I4"/>
<organism evidence="1 2">
    <name type="scientific">Caenorhabditis angaria</name>
    <dbReference type="NCBI Taxonomy" id="860376"/>
    <lineage>
        <taxon>Eukaryota</taxon>
        <taxon>Metazoa</taxon>
        <taxon>Ecdysozoa</taxon>
        <taxon>Nematoda</taxon>
        <taxon>Chromadorea</taxon>
        <taxon>Rhabditida</taxon>
        <taxon>Rhabditina</taxon>
        <taxon>Rhabditomorpha</taxon>
        <taxon>Rhabditoidea</taxon>
        <taxon>Rhabditidae</taxon>
        <taxon>Peloderinae</taxon>
        <taxon>Caenorhabditis</taxon>
    </lineage>
</organism>
<accession>A0A9P1N1I4</accession>
<gene>
    <name evidence="1" type="ORF">CAMP_LOCUS9105</name>
</gene>
<dbReference type="EMBL" id="CANHGI010000003">
    <property type="protein sequence ID" value="CAI5446468.1"/>
    <property type="molecule type" value="Genomic_DNA"/>
</dbReference>
<name>A0A9P1N1I4_9PELO</name>
<protein>
    <submittedName>
        <fullName evidence="1">Uncharacterized protein</fullName>
    </submittedName>
</protein>
<keyword evidence="2" id="KW-1185">Reference proteome</keyword>
<sequence length="79" mass="9398">MCSLKQNTGTSKRNRPHWTIHIVVTGANQQLRPHQQSILAICFARFLWSIRYKFAVFSVLRFWDELDRFDEENVDSETI</sequence>
<reference evidence="1" key="1">
    <citation type="submission" date="2022-11" db="EMBL/GenBank/DDBJ databases">
        <authorList>
            <person name="Kikuchi T."/>
        </authorList>
    </citation>
    <scope>NUCLEOTIDE SEQUENCE</scope>
    <source>
        <strain evidence="1">PS1010</strain>
    </source>
</reference>
<evidence type="ECO:0000313" key="1">
    <source>
        <dbReference type="EMBL" id="CAI5446468.1"/>
    </source>
</evidence>
<proteinExistence type="predicted"/>
<evidence type="ECO:0000313" key="2">
    <source>
        <dbReference type="Proteomes" id="UP001152747"/>
    </source>
</evidence>